<protein>
    <recommendedName>
        <fullName evidence="3">F-box domain-containing protein</fullName>
    </recommendedName>
</protein>
<gene>
    <name evidence="1" type="ORF">C8A03DRAFT_44656</name>
</gene>
<reference evidence="1" key="1">
    <citation type="journal article" date="2023" name="Mol. Phylogenet. Evol.">
        <title>Genome-scale phylogeny and comparative genomics of the fungal order Sordariales.</title>
        <authorList>
            <person name="Hensen N."/>
            <person name="Bonometti L."/>
            <person name="Westerberg I."/>
            <person name="Brannstrom I.O."/>
            <person name="Guillou S."/>
            <person name="Cros-Aarteil S."/>
            <person name="Calhoun S."/>
            <person name="Haridas S."/>
            <person name="Kuo A."/>
            <person name="Mondo S."/>
            <person name="Pangilinan J."/>
            <person name="Riley R."/>
            <person name="LaButti K."/>
            <person name="Andreopoulos B."/>
            <person name="Lipzen A."/>
            <person name="Chen C."/>
            <person name="Yan M."/>
            <person name="Daum C."/>
            <person name="Ng V."/>
            <person name="Clum A."/>
            <person name="Steindorff A."/>
            <person name="Ohm R.A."/>
            <person name="Martin F."/>
            <person name="Silar P."/>
            <person name="Natvig D.O."/>
            <person name="Lalanne C."/>
            <person name="Gautier V."/>
            <person name="Ament-Velasquez S.L."/>
            <person name="Kruys A."/>
            <person name="Hutchinson M.I."/>
            <person name="Powell A.J."/>
            <person name="Barry K."/>
            <person name="Miller A.N."/>
            <person name="Grigoriev I.V."/>
            <person name="Debuchy R."/>
            <person name="Gladieux P."/>
            <person name="Hiltunen Thoren M."/>
            <person name="Johannesson H."/>
        </authorList>
    </citation>
    <scope>NUCLEOTIDE SEQUENCE</scope>
    <source>
        <strain evidence="1">CBS 532.94</strain>
    </source>
</reference>
<name>A0AAN7C9W2_9PEZI</name>
<dbReference type="AlphaFoldDB" id="A0AAN7C9W2"/>
<evidence type="ECO:0008006" key="3">
    <source>
        <dbReference type="Google" id="ProtNLM"/>
    </source>
</evidence>
<comment type="caution">
    <text evidence="1">The sequence shown here is derived from an EMBL/GenBank/DDBJ whole genome shotgun (WGS) entry which is preliminary data.</text>
</comment>
<dbReference type="Proteomes" id="UP001303760">
    <property type="component" value="Unassembled WGS sequence"/>
</dbReference>
<organism evidence="1 2">
    <name type="scientific">Achaetomium macrosporum</name>
    <dbReference type="NCBI Taxonomy" id="79813"/>
    <lineage>
        <taxon>Eukaryota</taxon>
        <taxon>Fungi</taxon>
        <taxon>Dikarya</taxon>
        <taxon>Ascomycota</taxon>
        <taxon>Pezizomycotina</taxon>
        <taxon>Sordariomycetes</taxon>
        <taxon>Sordariomycetidae</taxon>
        <taxon>Sordariales</taxon>
        <taxon>Chaetomiaceae</taxon>
        <taxon>Achaetomium</taxon>
    </lineage>
</organism>
<dbReference type="EMBL" id="MU860136">
    <property type="protein sequence ID" value="KAK4237487.1"/>
    <property type="molecule type" value="Genomic_DNA"/>
</dbReference>
<proteinExistence type="predicted"/>
<reference evidence="1" key="2">
    <citation type="submission" date="2023-05" db="EMBL/GenBank/DDBJ databases">
        <authorList>
            <consortium name="Lawrence Berkeley National Laboratory"/>
            <person name="Steindorff A."/>
            <person name="Hensen N."/>
            <person name="Bonometti L."/>
            <person name="Westerberg I."/>
            <person name="Brannstrom I.O."/>
            <person name="Guillou S."/>
            <person name="Cros-Aarteil S."/>
            <person name="Calhoun S."/>
            <person name="Haridas S."/>
            <person name="Kuo A."/>
            <person name="Mondo S."/>
            <person name="Pangilinan J."/>
            <person name="Riley R."/>
            <person name="Labutti K."/>
            <person name="Andreopoulos B."/>
            <person name="Lipzen A."/>
            <person name="Chen C."/>
            <person name="Yanf M."/>
            <person name="Daum C."/>
            <person name="Ng V."/>
            <person name="Clum A."/>
            <person name="Ohm R."/>
            <person name="Martin F."/>
            <person name="Silar P."/>
            <person name="Natvig D."/>
            <person name="Lalanne C."/>
            <person name="Gautier V."/>
            <person name="Ament-Velasquez S.L."/>
            <person name="Kruys A."/>
            <person name="Hutchinson M.I."/>
            <person name="Powell A.J."/>
            <person name="Barry K."/>
            <person name="Miller A.N."/>
            <person name="Grigoriev I.V."/>
            <person name="Debuchy R."/>
            <person name="Gladieux P."/>
            <person name="Thoren M.H."/>
            <person name="Johannesson H."/>
        </authorList>
    </citation>
    <scope>NUCLEOTIDE SEQUENCE</scope>
    <source>
        <strain evidence="1">CBS 532.94</strain>
    </source>
</reference>
<evidence type="ECO:0000313" key="2">
    <source>
        <dbReference type="Proteomes" id="UP001303760"/>
    </source>
</evidence>
<sequence length="382" mass="42896">MSQRAQPGSSHATQATPTASLLETLPSELRRQVLSHISDLDDLRALMFASPVFYQQYRLDRKHVLSQVLISTLGSLLVDAYAVQRSATLYSPPRPLPLDTMREFIQNYTSLRFAVPELVLEDCTLADLVDMAAFHRSVARPLSLKCAALFLQHLDPSLKGHKPGGYRVVARLDPAETLALFFGAFNPWEVEEIDCIYTLIRNKYDAVLDAIQCDLATDNPSFDNRDRLSTPPGSWDFSHESADRRRLREGTALRGLRLFSKVLATHDHEELVKTMQQYQVKSGTYEHVLSWVAQHRRRAVYPSAGDLAEARGEKLAFAGDTKDGPPLAWVIGWRGRYTNVYGPVIPAPLKAWGHVFWDCRRLVESKGKDAVLRARDERGGGA</sequence>
<keyword evidence="2" id="KW-1185">Reference proteome</keyword>
<evidence type="ECO:0000313" key="1">
    <source>
        <dbReference type="EMBL" id="KAK4237487.1"/>
    </source>
</evidence>
<accession>A0AAN7C9W2</accession>